<organism evidence="3 4">
    <name type="scientific">Mycolicibacterium gadium</name>
    <name type="common">Mycobacterium gadium</name>
    <dbReference type="NCBI Taxonomy" id="1794"/>
    <lineage>
        <taxon>Bacteria</taxon>
        <taxon>Bacillati</taxon>
        <taxon>Actinomycetota</taxon>
        <taxon>Actinomycetes</taxon>
        <taxon>Mycobacteriales</taxon>
        <taxon>Mycobacteriaceae</taxon>
        <taxon>Mycolicibacterium</taxon>
    </lineage>
</organism>
<dbReference type="SMART" id="SM00487">
    <property type="entry name" value="DEXDc"/>
    <property type="match status" value="1"/>
</dbReference>
<dbReference type="GO" id="GO:0003677">
    <property type="term" value="F:DNA binding"/>
    <property type="evidence" value="ECO:0007669"/>
    <property type="project" value="InterPro"/>
</dbReference>
<feature type="region of interest" description="Disordered" evidence="1">
    <location>
        <begin position="483"/>
        <end position="512"/>
    </location>
</feature>
<dbReference type="InterPro" id="IPR014001">
    <property type="entry name" value="Helicase_ATP-bd"/>
</dbReference>
<dbReference type="InterPro" id="IPR050742">
    <property type="entry name" value="Helicase_Restrict-Modif_Enz"/>
</dbReference>
<dbReference type="GO" id="GO:0005829">
    <property type="term" value="C:cytosol"/>
    <property type="evidence" value="ECO:0007669"/>
    <property type="project" value="TreeGrafter"/>
</dbReference>
<dbReference type="InterPro" id="IPR006935">
    <property type="entry name" value="Helicase/UvrB_N"/>
</dbReference>
<sequence length="571" mass="62378">MRAYAAPDTQALRGWQRRALVRYLTAAPRDFLAVATPGAGKTAFALRIAGELLSERVVDQITVVVPTEHLKIQWAMAAAGVGIALDPKFSNSSAQTSSEYHGVVVTYAQVAKHPSRHRVRTENHRTLVIFDEIHHGGDAKSWGEAIREAFGDATRRLSLTGTPFRSDDSPIPFINYERGADGLLRSQADHTYGYSDALADGVVRPVVFMAYSSESRWRDSAGEEHSARLGEPLNAEQTARAWRTALNPAGEWMPAVIAAADKRLQQKRQHVPDAGGMIIASDQTAARAYAELLTRLTGEVPTVVLSDDKGSSDRISAFAQGTSRWLVAVRMVSEGVDVPRLAVGVYATSASTPLFFAQVIGRFVRSRRPGETASVFLPSVPNLLLLASEMEAQRNHVLGKPHRESDGLDDDLVADAEKQKDESTDLDNGFEMLGADAELDQVIFDGSSFGTATPAGSEEEADFLGIPGLLDAEQMRDLLRRRQDEQLDRRSRAAGDIESSTASPMNFRPSKHGQLRELRRELNALVSIAHHRTGKPHGWIHNELRRICGGPPIAAATTDHLLARIEAVRTL</sequence>
<gene>
    <name evidence="3" type="ORF">MGAD_48660</name>
</gene>
<name>A0A7I7WVL0_MYCGU</name>
<evidence type="ECO:0000256" key="1">
    <source>
        <dbReference type="SAM" id="MobiDB-lite"/>
    </source>
</evidence>
<dbReference type="PANTHER" id="PTHR47396:SF2">
    <property type="entry name" value="HELICASE ATP-BINDING DOMAIN-CONTAINING PROTEIN"/>
    <property type="match status" value="1"/>
</dbReference>
<evidence type="ECO:0000259" key="2">
    <source>
        <dbReference type="PROSITE" id="PS51192"/>
    </source>
</evidence>
<dbReference type="Gene3D" id="3.40.50.300">
    <property type="entry name" value="P-loop containing nucleotide triphosphate hydrolases"/>
    <property type="match status" value="2"/>
</dbReference>
<dbReference type="GO" id="GO:0016787">
    <property type="term" value="F:hydrolase activity"/>
    <property type="evidence" value="ECO:0007669"/>
    <property type="project" value="InterPro"/>
</dbReference>
<dbReference type="KEGG" id="mgad:MGAD_48660"/>
<dbReference type="GO" id="GO:0005524">
    <property type="term" value="F:ATP binding"/>
    <property type="evidence" value="ECO:0007669"/>
    <property type="project" value="InterPro"/>
</dbReference>
<dbReference type="SUPFAM" id="SSF52540">
    <property type="entry name" value="P-loop containing nucleoside triphosphate hydrolases"/>
    <property type="match status" value="1"/>
</dbReference>
<evidence type="ECO:0000313" key="4">
    <source>
        <dbReference type="Proteomes" id="UP000466187"/>
    </source>
</evidence>
<feature type="domain" description="Helicase ATP-binding" evidence="2">
    <location>
        <begin position="22"/>
        <end position="181"/>
    </location>
</feature>
<dbReference type="RefSeq" id="WP_163689308.1">
    <property type="nucleotide sequence ID" value="NZ_AP022608.1"/>
</dbReference>
<feature type="compositionally biased region" description="Basic and acidic residues" evidence="1">
    <location>
        <begin position="483"/>
        <end position="495"/>
    </location>
</feature>
<dbReference type="AlphaFoldDB" id="A0A7I7WVL0"/>
<reference evidence="3 4" key="1">
    <citation type="journal article" date="2019" name="Emerg. Microbes Infect.">
        <title>Comprehensive subspecies identification of 175 nontuberculous mycobacteria species based on 7547 genomic profiles.</title>
        <authorList>
            <person name="Matsumoto Y."/>
            <person name="Kinjo T."/>
            <person name="Motooka D."/>
            <person name="Nabeya D."/>
            <person name="Jung N."/>
            <person name="Uechi K."/>
            <person name="Horii T."/>
            <person name="Iida T."/>
            <person name="Fujita J."/>
            <person name="Nakamura S."/>
        </authorList>
    </citation>
    <scope>NUCLEOTIDE SEQUENCE [LARGE SCALE GENOMIC DNA]</scope>
    <source>
        <strain evidence="3 4">JCM 12688</strain>
    </source>
</reference>
<dbReference type="Proteomes" id="UP000466187">
    <property type="component" value="Chromosome"/>
</dbReference>
<dbReference type="EMBL" id="AP022608">
    <property type="protein sequence ID" value="BBZ20531.1"/>
    <property type="molecule type" value="Genomic_DNA"/>
</dbReference>
<protein>
    <recommendedName>
        <fullName evidence="2">Helicase ATP-binding domain-containing protein</fullName>
    </recommendedName>
</protein>
<dbReference type="PANTHER" id="PTHR47396">
    <property type="entry name" value="TYPE I RESTRICTION ENZYME ECOKI R PROTEIN"/>
    <property type="match status" value="1"/>
</dbReference>
<proteinExistence type="predicted"/>
<dbReference type="InterPro" id="IPR027417">
    <property type="entry name" value="P-loop_NTPase"/>
</dbReference>
<accession>A0A7I7WVL0</accession>
<dbReference type="PROSITE" id="PS51192">
    <property type="entry name" value="HELICASE_ATP_BIND_1"/>
    <property type="match status" value="1"/>
</dbReference>
<dbReference type="Pfam" id="PF04851">
    <property type="entry name" value="ResIII"/>
    <property type="match status" value="1"/>
</dbReference>
<evidence type="ECO:0000313" key="3">
    <source>
        <dbReference type="EMBL" id="BBZ20531.1"/>
    </source>
</evidence>